<evidence type="ECO:0000256" key="2">
    <source>
        <dbReference type="ARBA" id="ARBA00023027"/>
    </source>
</evidence>
<keyword evidence="5" id="KW-0503">Monooxygenase</keyword>
<feature type="domain" description="FAD-binding" evidence="4">
    <location>
        <begin position="1"/>
        <end position="307"/>
    </location>
</feature>
<dbReference type="Gene3D" id="3.30.70.2450">
    <property type="match status" value="1"/>
</dbReference>
<evidence type="ECO:0000256" key="3">
    <source>
        <dbReference type="SAM" id="Phobius"/>
    </source>
</evidence>
<dbReference type="PANTHER" id="PTHR43476">
    <property type="entry name" value="3-(3-HYDROXY-PHENYL)PROPIONATE/3-HYDROXYCINNAMIC ACID HYDROXYLASE"/>
    <property type="match status" value="1"/>
</dbReference>
<dbReference type="InterPro" id="IPR036188">
    <property type="entry name" value="FAD/NAD-bd_sf"/>
</dbReference>
<dbReference type="OrthoDB" id="9766816at2"/>
<dbReference type="PRINTS" id="PR00420">
    <property type="entry name" value="RNGMNOXGNASE"/>
</dbReference>
<accession>A0A2U3D792</accession>
<evidence type="ECO:0000313" key="5">
    <source>
        <dbReference type="EMBL" id="PWI57149.1"/>
    </source>
</evidence>
<keyword evidence="1" id="KW-0560">Oxidoreductase</keyword>
<evidence type="ECO:0000256" key="1">
    <source>
        <dbReference type="ARBA" id="ARBA00023002"/>
    </source>
</evidence>
<gene>
    <name evidence="5" type="ORF">BM613_10240</name>
</gene>
<name>A0A2U3D792_SULT2</name>
<dbReference type="Gene3D" id="3.50.50.60">
    <property type="entry name" value="FAD/NAD(P)-binding domain"/>
    <property type="match status" value="1"/>
</dbReference>
<keyword evidence="2" id="KW-0520">NAD</keyword>
<keyword evidence="3" id="KW-1133">Transmembrane helix</keyword>
<reference evidence="5 6" key="1">
    <citation type="submission" date="2016-11" db="EMBL/GenBank/DDBJ databases">
        <title>Comparative genomics of Acidibacillus ferroxidans species.</title>
        <authorList>
            <person name="Oliveira G."/>
            <person name="Nunes G."/>
            <person name="Oliveira R."/>
            <person name="Araujo F."/>
            <person name="Salim A."/>
            <person name="Scholte L."/>
            <person name="Morais D."/>
            <person name="Nancucheo I."/>
            <person name="Johnson D.B."/>
            <person name="Grail B."/>
            <person name="Bittencourt J."/>
            <person name="Valadares R."/>
        </authorList>
    </citation>
    <scope>NUCLEOTIDE SEQUENCE [LARGE SCALE GENOMIC DNA]</scope>
    <source>
        <strain evidence="5 6">Y002</strain>
    </source>
</reference>
<keyword evidence="3" id="KW-0812">Transmembrane</keyword>
<dbReference type="SUPFAM" id="SSF51905">
    <property type="entry name" value="FAD/NAD(P)-binding domain"/>
    <property type="match status" value="1"/>
</dbReference>
<dbReference type="GO" id="GO:0004497">
    <property type="term" value="F:monooxygenase activity"/>
    <property type="evidence" value="ECO:0007669"/>
    <property type="project" value="UniProtKB-KW"/>
</dbReference>
<protein>
    <submittedName>
        <fullName evidence="5">Monooxygenase</fullName>
    </submittedName>
</protein>
<dbReference type="GO" id="GO:0071949">
    <property type="term" value="F:FAD binding"/>
    <property type="evidence" value="ECO:0007669"/>
    <property type="project" value="InterPro"/>
</dbReference>
<dbReference type="EMBL" id="MPDK01000018">
    <property type="protein sequence ID" value="PWI57149.1"/>
    <property type="molecule type" value="Genomic_DNA"/>
</dbReference>
<dbReference type="InterPro" id="IPR002938">
    <property type="entry name" value="FAD-bd"/>
</dbReference>
<dbReference type="Pfam" id="PF01494">
    <property type="entry name" value="FAD_binding_3"/>
    <property type="match status" value="1"/>
</dbReference>
<organism evidence="5 6">
    <name type="scientific">Sulfoacidibacillus thermotolerans</name>
    <name type="common">Acidibacillus sulfuroxidans</name>
    <dbReference type="NCBI Taxonomy" id="1765684"/>
    <lineage>
        <taxon>Bacteria</taxon>
        <taxon>Bacillati</taxon>
        <taxon>Bacillota</taxon>
        <taxon>Bacilli</taxon>
        <taxon>Bacillales</taxon>
        <taxon>Alicyclobacillaceae</taxon>
        <taxon>Sulfoacidibacillus</taxon>
    </lineage>
</organism>
<evidence type="ECO:0000313" key="6">
    <source>
        <dbReference type="Proteomes" id="UP000245380"/>
    </source>
</evidence>
<sequence length="388" mass="42911">MTAALALRRYGISATILEAEPRERIRPGSRAIYLHKATLQMLDDLYVGLGFTLAAGGLVWPVKRTMWRGQDVYVKRYAAYAPDALPPFTSLPQVEAERFLYQACLDSGVEFVWEMPVEEVRVDQHGVTMVAANGRVWRTQYVIGADGASSVIRHQAGIKMEGTRSTNTFVVVDVQEDPKNPLPIERIFHYQHPAIGGRNVLYVPFAGGWRVDLQLFDEDDPVKYSGIAGVQNWLPKVIDPKYADRVTWVSTYQFLQVVARELTDEQHRLLFVGEAAHLFAPFGARGLNSGVPDAVAAARAIAVALHTEDKTKAWAAIQVFAQERQIAAQYNRAAAGVALVHLQGRSLGISVKRHIAVSLAGIWPSLGRWLDEGPYGPKSGPPQLATKY</sequence>
<dbReference type="InterPro" id="IPR050631">
    <property type="entry name" value="PheA/TfdB_FAD_monoxygenase"/>
</dbReference>
<dbReference type="AlphaFoldDB" id="A0A2U3D792"/>
<comment type="caution">
    <text evidence="5">The sequence shown here is derived from an EMBL/GenBank/DDBJ whole genome shotgun (WGS) entry which is preliminary data.</text>
</comment>
<keyword evidence="3" id="KW-0472">Membrane</keyword>
<evidence type="ECO:0000259" key="4">
    <source>
        <dbReference type="Pfam" id="PF01494"/>
    </source>
</evidence>
<proteinExistence type="predicted"/>
<keyword evidence="6" id="KW-1185">Reference proteome</keyword>
<dbReference type="Proteomes" id="UP000245380">
    <property type="component" value="Unassembled WGS sequence"/>
</dbReference>
<feature type="transmembrane region" description="Helical" evidence="3">
    <location>
        <begin position="45"/>
        <end position="62"/>
    </location>
</feature>
<dbReference type="PANTHER" id="PTHR43476:SF4">
    <property type="entry name" value="BLR0106 PROTEIN"/>
    <property type="match status" value="1"/>
</dbReference>